<dbReference type="OMA" id="FRRFAHK"/>
<feature type="coiled-coil region" evidence="1">
    <location>
        <begin position="39"/>
        <end position="73"/>
    </location>
</feature>
<name>W3XMU3_PESFW</name>
<keyword evidence="4" id="KW-1185">Reference proteome</keyword>
<dbReference type="PANTHER" id="PTHR21974">
    <property type="entry name" value="RE15880P"/>
    <property type="match status" value="1"/>
</dbReference>
<dbReference type="GeneID" id="19266091"/>
<gene>
    <name evidence="3" type="ORF">PFICI_01078</name>
</gene>
<dbReference type="RefSeq" id="XP_007827850.1">
    <property type="nucleotide sequence ID" value="XM_007829659.1"/>
</dbReference>
<dbReference type="HOGENOM" id="CLU_044873_1_0_1"/>
<evidence type="ECO:0000313" key="3">
    <source>
        <dbReference type="EMBL" id="ETS87250.1"/>
    </source>
</evidence>
<dbReference type="PANTHER" id="PTHR21974:SF2">
    <property type="entry name" value="RE15880P"/>
    <property type="match status" value="1"/>
</dbReference>
<proteinExistence type="predicted"/>
<reference evidence="4" key="1">
    <citation type="journal article" date="2015" name="BMC Genomics">
        <title>Genomic and transcriptomic analysis of the endophytic fungus Pestalotiopsis fici reveals its lifestyle and high potential for synthesis of natural products.</title>
        <authorList>
            <person name="Wang X."/>
            <person name="Zhang X."/>
            <person name="Liu L."/>
            <person name="Xiang M."/>
            <person name="Wang W."/>
            <person name="Sun X."/>
            <person name="Che Y."/>
            <person name="Guo L."/>
            <person name="Liu G."/>
            <person name="Guo L."/>
            <person name="Wang C."/>
            <person name="Yin W.B."/>
            <person name="Stadler M."/>
            <person name="Zhang X."/>
            <person name="Liu X."/>
        </authorList>
    </citation>
    <scope>NUCLEOTIDE SEQUENCE [LARGE SCALE GENOMIC DNA]</scope>
    <source>
        <strain evidence="4">W106-1 / CGMCC3.15140</strain>
    </source>
</reference>
<dbReference type="Proteomes" id="UP000030651">
    <property type="component" value="Unassembled WGS sequence"/>
</dbReference>
<protein>
    <submittedName>
        <fullName evidence="3">Uncharacterized protein</fullName>
    </submittedName>
</protein>
<dbReference type="EMBL" id="KI912109">
    <property type="protein sequence ID" value="ETS87250.1"/>
    <property type="molecule type" value="Genomic_DNA"/>
</dbReference>
<evidence type="ECO:0000256" key="2">
    <source>
        <dbReference type="SAM" id="MobiDB-lite"/>
    </source>
</evidence>
<evidence type="ECO:0000313" key="4">
    <source>
        <dbReference type="Proteomes" id="UP000030651"/>
    </source>
</evidence>
<dbReference type="eggNOG" id="ENOG502RXPA">
    <property type="taxonomic scope" value="Eukaryota"/>
</dbReference>
<evidence type="ECO:0000256" key="1">
    <source>
        <dbReference type="SAM" id="Coils"/>
    </source>
</evidence>
<dbReference type="AlphaFoldDB" id="W3XMU3"/>
<dbReference type="KEGG" id="pfy:PFICI_01078"/>
<organism evidence="3 4">
    <name type="scientific">Pestalotiopsis fici (strain W106-1 / CGMCC3.15140)</name>
    <dbReference type="NCBI Taxonomy" id="1229662"/>
    <lineage>
        <taxon>Eukaryota</taxon>
        <taxon>Fungi</taxon>
        <taxon>Dikarya</taxon>
        <taxon>Ascomycota</taxon>
        <taxon>Pezizomycotina</taxon>
        <taxon>Sordariomycetes</taxon>
        <taxon>Xylariomycetidae</taxon>
        <taxon>Amphisphaeriales</taxon>
        <taxon>Sporocadaceae</taxon>
        <taxon>Pestalotiopsis</taxon>
    </lineage>
</organism>
<feature type="compositionally biased region" description="Basic and acidic residues" evidence="2">
    <location>
        <begin position="343"/>
        <end position="352"/>
    </location>
</feature>
<feature type="region of interest" description="Disordered" evidence="2">
    <location>
        <begin position="343"/>
        <end position="362"/>
    </location>
</feature>
<sequence length="362" mass="41379">MTSVIDQIKAAAPRNHELLAILSETDHAPPDLHQQRTYLADLNQQLINQGNSIRNLEHKRQKELSEHANYRDSVMRRFAYKVGGKKEKFAARAAKEERDYFDALQEEHKAKEQLKAVEALRDDALRVRDGLAAEVERREQAQRDLDGMYESIFNGPTPEFPDEDQKEHKCTTAWQAYEEARNRARTQGQAVDGLREAARRLDGAVGSVEEALDHSRMDMFGGGTFTDMMERNALSQAEMQVQDAFWHFRNAQRSDPLIQDLPPLKIAQGNLMSDVFFDNIFTDMAFHDKIKDSRAELQRCIEVLRVQLQGATSKHQELSRDQDAKNEALKTARADLQQARKGIFERTIRGDDAPPSYKEVTA</sequence>
<dbReference type="OrthoDB" id="2562743at2759"/>
<keyword evidence="1" id="KW-0175">Coiled coil</keyword>
<accession>W3XMU3</accession>
<dbReference type="InParanoid" id="W3XMU3"/>